<dbReference type="Proteomes" id="UP000038802">
    <property type="component" value="Unassembled WGS sequence"/>
</dbReference>
<evidence type="ECO:0000313" key="3">
    <source>
        <dbReference type="Proteomes" id="UP000038802"/>
    </source>
</evidence>
<sequence length="88" mass="9580">MSLGSPECRRRVRRGHDRDDVQPVGAVNGGPAGARGDGNPPRPFVQQIPLAGARFGNGILELDRACPVLQLGQRTRPERRTPRFVGIE</sequence>
<proteinExistence type="predicted"/>
<organism evidence="2 3">
    <name type="scientific">Mycobacterium tuberculosis</name>
    <dbReference type="NCBI Taxonomy" id="1773"/>
    <lineage>
        <taxon>Bacteria</taxon>
        <taxon>Bacillati</taxon>
        <taxon>Actinomycetota</taxon>
        <taxon>Actinomycetes</taxon>
        <taxon>Mycobacteriales</taxon>
        <taxon>Mycobacteriaceae</taxon>
        <taxon>Mycobacterium</taxon>
        <taxon>Mycobacterium tuberculosis complex</taxon>
    </lineage>
</organism>
<name>A0A0U0QZX4_MYCTX</name>
<dbReference type="EMBL" id="CSAE01000153">
    <property type="protein sequence ID" value="COV59344.1"/>
    <property type="molecule type" value="Genomic_DNA"/>
</dbReference>
<reference evidence="3" key="1">
    <citation type="submission" date="2015-03" db="EMBL/GenBank/DDBJ databases">
        <authorList>
            <consortium name="Pathogen Informatics"/>
        </authorList>
    </citation>
    <scope>NUCLEOTIDE SEQUENCE [LARGE SCALE GENOMIC DNA]</scope>
    <source>
        <strain evidence="3">K00500041</strain>
    </source>
</reference>
<evidence type="ECO:0000313" key="2">
    <source>
        <dbReference type="EMBL" id="COV59344.1"/>
    </source>
</evidence>
<dbReference type="AlphaFoldDB" id="A0A0U0QZX4"/>
<gene>
    <name evidence="2" type="ORF">ERS007703_01689</name>
</gene>
<accession>A0A0U0QZX4</accession>
<feature type="region of interest" description="Disordered" evidence="1">
    <location>
        <begin position="1"/>
        <end position="43"/>
    </location>
</feature>
<protein>
    <submittedName>
        <fullName evidence="2">Uncharacterized protein</fullName>
    </submittedName>
</protein>
<evidence type="ECO:0000256" key="1">
    <source>
        <dbReference type="SAM" id="MobiDB-lite"/>
    </source>
</evidence>
<feature type="compositionally biased region" description="Gly residues" evidence="1">
    <location>
        <begin position="27"/>
        <end position="36"/>
    </location>
</feature>